<gene>
    <name evidence="1" type="ORF">Pla100_60660</name>
</gene>
<dbReference type="AlphaFoldDB" id="A0A5C5ZI03"/>
<evidence type="ECO:0000313" key="2">
    <source>
        <dbReference type="Proteomes" id="UP000316213"/>
    </source>
</evidence>
<dbReference type="Proteomes" id="UP000316213">
    <property type="component" value="Unassembled WGS sequence"/>
</dbReference>
<evidence type="ECO:0000313" key="1">
    <source>
        <dbReference type="EMBL" id="TWT86441.1"/>
    </source>
</evidence>
<accession>A0A5C5ZI03</accession>
<proteinExistence type="predicted"/>
<name>A0A5C5ZI03_9BACT</name>
<reference evidence="1 2" key="1">
    <citation type="submission" date="2019-02" db="EMBL/GenBank/DDBJ databases">
        <title>Deep-cultivation of Planctomycetes and their phenomic and genomic characterization uncovers novel biology.</title>
        <authorList>
            <person name="Wiegand S."/>
            <person name="Jogler M."/>
            <person name="Boedeker C."/>
            <person name="Pinto D."/>
            <person name="Vollmers J."/>
            <person name="Rivas-Marin E."/>
            <person name="Kohn T."/>
            <person name="Peeters S.H."/>
            <person name="Heuer A."/>
            <person name="Rast P."/>
            <person name="Oberbeckmann S."/>
            <person name="Bunk B."/>
            <person name="Jeske O."/>
            <person name="Meyerdierks A."/>
            <person name="Storesund J.E."/>
            <person name="Kallscheuer N."/>
            <person name="Luecker S."/>
            <person name="Lage O.M."/>
            <person name="Pohl T."/>
            <person name="Merkel B.J."/>
            <person name="Hornburger P."/>
            <person name="Mueller R.-W."/>
            <person name="Bruemmer F."/>
            <person name="Labrenz M."/>
            <person name="Spormann A.M."/>
            <person name="Op Den Camp H."/>
            <person name="Overmann J."/>
            <person name="Amann R."/>
            <person name="Jetten M.S.M."/>
            <person name="Mascher T."/>
            <person name="Medema M.H."/>
            <person name="Devos D.P."/>
            <person name="Kaster A.-K."/>
            <person name="Ovreas L."/>
            <person name="Rohde M."/>
            <person name="Galperin M.Y."/>
            <person name="Jogler C."/>
        </authorList>
    </citation>
    <scope>NUCLEOTIDE SEQUENCE [LARGE SCALE GENOMIC DNA]</scope>
    <source>
        <strain evidence="1 2">Pla100</strain>
    </source>
</reference>
<dbReference type="EMBL" id="SJPM01000033">
    <property type="protein sequence ID" value="TWT86441.1"/>
    <property type="molecule type" value="Genomic_DNA"/>
</dbReference>
<comment type="caution">
    <text evidence="1">The sequence shown here is derived from an EMBL/GenBank/DDBJ whole genome shotgun (WGS) entry which is preliminary data.</text>
</comment>
<sequence>MKGKVAAGIHIQVEFVGLTRRCVGGKRWLSTVFNLETCFECQLAEPAENRIAVAGLQIRIVSAIGVQLDAAGKIGRRVVRFDQIVQRDREGFVISVGRCFGVGDSNGHAVRRQGVGVQQRSIGHTDLARAGIDFKGTRHALRLDGIGQRVGCVEHRVGVPFDDVSMRIGADCIQPLSVGVSQSSKVFVCLAGTRFTGGPVRIQVGCSMSGRVS</sequence>
<organism evidence="1 2">
    <name type="scientific">Neorhodopirellula pilleata</name>
    <dbReference type="NCBI Taxonomy" id="2714738"/>
    <lineage>
        <taxon>Bacteria</taxon>
        <taxon>Pseudomonadati</taxon>
        <taxon>Planctomycetota</taxon>
        <taxon>Planctomycetia</taxon>
        <taxon>Pirellulales</taxon>
        <taxon>Pirellulaceae</taxon>
        <taxon>Neorhodopirellula</taxon>
    </lineage>
</organism>
<keyword evidence="2" id="KW-1185">Reference proteome</keyword>
<protein>
    <submittedName>
        <fullName evidence="1">Uncharacterized protein</fullName>
    </submittedName>
</protein>